<evidence type="ECO:0000256" key="1">
    <source>
        <dbReference type="SAM" id="MobiDB-lite"/>
    </source>
</evidence>
<reference evidence="2" key="2">
    <citation type="submission" date="2015-06" db="UniProtKB">
        <authorList>
            <consortium name="EnsemblPlants"/>
        </authorList>
    </citation>
    <scope>IDENTIFICATION</scope>
    <source>
        <strain evidence="2">DM1-3 516 R44</strain>
    </source>
</reference>
<sequence length="110" mass="12632">MGEEEEYKEGSYDGPNVENVEGHLFLRLHERELPTLRPEDFAEFPWLNDAWVGETAPEDIGSDSDTSPSQGPDTKWNLLNSNLLCLYPFGRDYDVRFTSLRYQLESGDTN</sequence>
<evidence type="ECO:0000313" key="3">
    <source>
        <dbReference type="Proteomes" id="UP000011115"/>
    </source>
</evidence>
<evidence type="ECO:0000313" key="2">
    <source>
        <dbReference type="EnsemblPlants" id="PGSC0003DMT400095390"/>
    </source>
</evidence>
<dbReference type="Proteomes" id="UP000011115">
    <property type="component" value="Unassembled WGS sequence"/>
</dbReference>
<protein>
    <submittedName>
        <fullName evidence="2">Uncharacterized protein</fullName>
    </submittedName>
</protein>
<keyword evidence="3" id="KW-1185">Reference proteome</keyword>
<proteinExistence type="predicted"/>
<reference evidence="3" key="1">
    <citation type="journal article" date="2011" name="Nature">
        <title>Genome sequence and analysis of the tuber crop potato.</title>
        <authorList>
            <consortium name="The Potato Genome Sequencing Consortium"/>
        </authorList>
    </citation>
    <scope>NUCLEOTIDE SEQUENCE [LARGE SCALE GENOMIC DNA]</scope>
    <source>
        <strain evidence="3">cv. DM1-3 516 R44</strain>
    </source>
</reference>
<dbReference type="HOGENOM" id="CLU_2175486_0_0_1"/>
<organism evidence="2 3">
    <name type="scientific">Solanum tuberosum</name>
    <name type="common">Potato</name>
    <dbReference type="NCBI Taxonomy" id="4113"/>
    <lineage>
        <taxon>Eukaryota</taxon>
        <taxon>Viridiplantae</taxon>
        <taxon>Streptophyta</taxon>
        <taxon>Embryophyta</taxon>
        <taxon>Tracheophyta</taxon>
        <taxon>Spermatophyta</taxon>
        <taxon>Magnoliopsida</taxon>
        <taxon>eudicotyledons</taxon>
        <taxon>Gunneridae</taxon>
        <taxon>Pentapetalae</taxon>
        <taxon>asterids</taxon>
        <taxon>lamiids</taxon>
        <taxon>Solanales</taxon>
        <taxon>Solanaceae</taxon>
        <taxon>Solanoideae</taxon>
        <taxon>Solaneae</taxon>
        <taxon>Solanum</taxon>
    </lineage>
</organism>
<feature type="region of interest" description="Disordered" evidence="1">
    <location>
        <begin position="55"/>
        <end position="74"/>
    </location>
</feature>
<dbReference type="Gramene" id="PGSC0003DMT400095390">
    <property type="protein sequence ID" value="PGSC0003DMT400095390"/>
    <property type="gene ID" value="PGSC0003DMG400044961"/>
</dbReference>
<dbReference type="AlphaFoldDB" id="M1DW72"/>
<dbReference type="InParanoid" id="M1DW72"/>
<feature type="compositionally biased region" description="Polar residues" evidence="1">
    <location>
        <begin position="63"/>
        <end position="74"/>
    </location>
</feature>
<accession>M1DW72</accession>
<dbReference type="PaxDb" id="4113-PGSC0003DMT400095390"/>
<name>M1DW72_SOLTU</name>
<dbReference type="EnsemblPlants" id="PGSC0003DMT400095390">
    <property type="protein sequence ID" value="PGSC0003DMT400095390"/>
    <property type="gene ID" value="PGSC0003DMG400044961"/>
</dbReference>